<comment type="catalytic activity">
    <reaction evidence="7">
        <text>UDP-N-acetyl-alpha-D-muramoyl-L-alanyl-gamma-D-glutamyl-meso-2,6-diaminopimeloyl-D-alanyl-D-alanine + di-trans,octa-cis-undecaprenyl phosphate = di-trans,octa-cis-undecaprenyl diphospho-N-acetyl-alpha-D-muramoyl-L-alanyl-D-glutamyl-meso-2,6-diaminopimeloyl-D-alanyl-D-alanine + UMP</text>
        <dbReference type="Rhea" id="RHEA:28386"/>
        <dbReference type="ChEBI" id="CHEBI:57865"/>
        <dbReference type="ChEBI" id="CHEBI:60392"/>
        <dbReference type="ChEBI" id="CHEBI:61386"/>
        <dbReference type="ChEBI" id="CHEBI:61387"/>
        <dbReference type="EC" id="2.7.8.13"/>
    </reaction>
</comment>
<evidence type="ECO:0000256" key="1">
    <source>
        <dbReference type="ARBA" id="ARBA00004141"/>
    </source>
</evidence>
<evidence type="ECO:0000256" key="7">
    <source>
        <dbReference type="HAMAP-Rule" id="MF_00038"/>
    </source>
</evidence>
<comment type="caution">
    <text evidence="10">The sequence shown here is derived from an EMBL/GenBank/DDBJ whole genome shotgun (WGS) entry which is preliminary data.</text>
</comment>
<dbReference type="Proteomes" id="UP000757435">
    <property type="component" value="Unassembled WGS sequence"/>
</dbReference>
<reference evidence="10" key="2">
    <citation type="journal article" date="2022" name="Microbiol. Resour. Announc.">
        <title>Metagenome Sequencing to Explore Phylogenomics of Terrestrial Cyanobacteria.</title>
        <authorList>
            <person name="Ward R.D."/>
            <person name="Stajich J.E."/>
            <person name="Johansen J.R."/>
            <person name="Huntemann M."/>
            <person name="Clum A."/>
            <person name="Foster B."/>
            <person name="Foster B."/>
            <person name="Roux S."/>
            <person name="Palaniappan K."/>
            <person name="Varghese N."/>
            <person name="Mukherjee S."/>
            <person name="Reddy T.B.K."/>
            <person name="Daum C."/>
            <person name="Copeland A."/>
            <person name="Chen I.A."/>
            <person name="Ivanova N.N."/>
            <person name="Kyrpides N.C."/>
            <person name="Shapiro N."/>
            <person name="Eloe-Fadrosh E.A."/>
            <person name="Pietrasiak N."/>
        </authorList>
    </citation>
    <scope>NUCLEOTIDE SEQUENCE</scope>
    <source>
        <strain evidence="10">UHER 2000/2452</strain>
    </source>
</reference>
<feature type="binding site" evidence="9">
    <location>
        <position position="268"/>
    </location>
    <ligand>
        <name>Mg(2+)</name>
        <dbReference type="ChEBI" id="CHEBI:18420"/>
    </ligand>
</feature>
<dbReference type="InterPro" id="IPR003524">
    <property type="entry name" value="PNAcMuramoyl-5peptid_Trfase"/>
</dbReference>
<name>A0A951Q7A6_9CYAN</name>
<evidence type="ECO:0000256" key="2">
    <source>
        <dbReference type="ARBA" id="ARBA00005583"/>
    </source>
</evidence>
<dbReference type="InterPro" id="IPR018480">
    <property type="entry name" value="PNAcMuramoyl-5peptid_Trfase_CS"/>
</dbReference>
<dbReference type="EC" id="2.7.8.13" evidence="7 8"/>
<evidence type="ECO:0000256" key="5">
    <source>
        <dbReference type="ARBA" id="ARBA00022989"/>
    </source>
</evidence>
<dbReference type="PANTHER" id="PTHR22926">
    <property type="entry name" value="PHOSPHO-N-ACETYLMURAMOYL-PENTAPEPTIDE-TRANSFERASE"/>
    <property type="match status" value="1"/>
</dbReference>
<dbReference type="PROSITE" id="PS01348">
    <property type="entry name" value="MRAY_2"/>
    <property type="match status" value="1"/>
</dbReference>
<dbReference type="Pfam" id="PF00953">
    <property type="entry name" value="Glycos_transf_4"/>
    <property type="match status" value="1"/>
</dbReference>
<comment type="cofactor">
    <cofactor evidence="7 9">
        <name>Mg(2+)</name>
        <dbReference type="ChEBI" id="CHEBI:18420"/>
    </cofactor>
</comment>
<evidence type="ECO:0000256" key="3">
    <source>
        <dbReference type="ARBA" id="ARBA00022679"/>
    </source>
</evidence>
<dbReference type="NCBIfam" id="TIGR00445">
    <property type="entry name" value="mraY"/>
    <property type="match status" value="1"/>
</dbReference>
<feature type="transmembrane region" description="Helical" evidence="7">
    <location>
        <begin position="90"/>
        <end position="111"/>
    </location>
</feature>
<feature type="transmembrane region" description="Helical" evidence="7">
    <location>
        <begin position="180"/>
        <end position="202"/>
    </location>
</feature>
<comment type="function">
    <text evidence="7">Catalyzes the initial step of the lipid cycle reactions in the biosynthesis of the cell wall peptidoglycan: transfers peptidoglycan precursor phospho-MurNAc-pentapeptide from UDP-MurNAc-pentapeptide onto the lipid carrier undecaprenyl phosphate, yielding undecaprenyl-pyrophosphoryl-MurNAc-pentapeptide, known as lipid I.</text>
</comment>
<dbReference type="Pfam" id="PF10555">
    <property type="entry name" value="MraY_sig1"/>
    <property type="match status" value="1"/>
</dbReference>
<feature type="transmembrane region" description="Helical" evidence="7">
    <location>
        <begin position="272"/>
        <end position="300"/>
    </location>
</feature>
<dbReference type="PROSITE" id="PS01347">
    <property type="entry name" value="MRAY_1"/>
    <property type="match status" value="1"/>
</dbReference>
<keyword evidence="7 9" id="KW-0460">Magnesium</keyword>
<accession>A0A951Q7A6</accession>
<evidence type="ECO:0000313" key="10">
    <source>
        <dbReference type="EMBL" id="MBW4657598.1"/>
    </source>
</evidence>
<dbReference type="GO" id="GO:0051301">
    <property type="term" value="P:cell division"/>
    <property type="evidence" value="ECO:0007669"/>
    <property type="project" value="UniProtKB-KW"/>
</dbReference>
<feature type="transmembrane region" description="Helical" evidence="7">
    <location>
        <begin position="49"/>
        <end position="69"/>
    </location>
</feature>
<evidence type="ECO:0000256" key="9">
    <source>
        <dbReference type="PIRSR" id="PIRSR600715-1"/>
    </source>
</evidence>
<feature type="transmembrane region" description="Helical" evidence="7">
    <location>
        <begin position="214"/>
        <end position="234"/>
    </location>
</feature>
<feature type="transmembrane region" description="Helical" evidence="7">
    <location>
        <begin position="117"/>
        <end position="134"/>
    </location>
</feature>
<comment type="subcellular location">
    <subcellularLocation>
        <location evidence="7">Cell membrane</location>
        <topology evidence="7">Multi-pass membrane protein</topology>
    </subcellularLocation>
    <subcellularLocation>
        <location evidence="1">Membrane</location>
        <topology evidence="1">Multi-pass membrane protein</topology>
    </subcellularLocation>
</comment>
<keyword evidence="4 7" id="KW-0812">Transmembrane</keyword>
<dbReference type="GO" id="GO:0008360">
    <property type="term" value="P:regulation of cell shape"/>
    <property type="evidence" value="ECO:0007669"/>
    <property type="project" value="UniProtKB-KW"/>
</dbReference>
<keyword evidence="5 7" id="KW-1133">Transmembrane helix</keyword>
<feature type="transmembrane region" description="Helical" evidence="7">
    <location>
        <begin position="154"/>
        <end position="174"/>
    </location>
</feature>
<keyword evidence="7" id="KW-0961">Cell wall biogenesis/degradation</keyword>
<keyword evidence="7" id="KW-0131">Cell cycle</keyword>
<keyword evidence="7" id="KW-0573">Peptidoglycan synthesis</keyword>
<feature type="transmembrane region" description="Helical" evidence="7">
    <location>
        <begin position="240"/>
        <end position="260"/>
    </location>
</feature>
<dbReference type="GO" id="GO:0009252">
    <property type="term" value="P:peptidoglycan biosynthetic process"/>
    <property type="evidence" value="ECO:0007669"/>
    <property type="project" value="UniProtKB-UniRule"/>
</dbReference>
<dbReference type="CDD" id="cd06852">
    <property type="entry name" value="GT_MraY"/>
    <property type="match status" value="1"/>
</dbReference>
<evidence type="ECO:0000313" key="11">
    <source>
        <dbReference type="Proteomes" id="UP000757435"/>
    </source>
</evidence>
<evidence type="ECO:0000256" key="6">
    <source>
        <dbReference type="ARBA" id="ARBA00023136"/>
    </source>
</evidence>
<keyword evidence="3 7" id="KW-0808">Transferase</keyword>
<dbReference type="GO" id="GO:0046872">
    <property type="term" value="F:metal ion binding"/>
    <property type="evidence" value="ECO:0007669"/>
    <property type="project" value="UniProtKB-KW"/>
</dbReference>
<feature type="transmembrane region" description="Helical" evidence="7">
    <location>
        <begin position="345"/>
        <end position="363"/>
    </location>
</feature>
<dbReference type="GO" id="GO:0008963">
    <property type="term" value="F:phospho-N-acetylmuramoyl-pentapeptide-transferase activity"/>
    <property type="evidence" value="ECO:0007669"/>
    <property type="project" value="UniProtKB-UniRule"/>
</dbReference>
<dbReference type="AlphaFoldDB" id="A0A951Q7A6"/>
<keyword evidence="7 9" id="KW-0479">Metal-binding</keyword>
<sequence length="364" mass="38461">MDAKLIPDRPIGLSGNHLFLSLSAGLSIASLGLDWFTGRPLLSGVGLTLPLWICGLLAAVAGHWVVPMLRSLKAGQVIRQDGPQAHLKKAGTPTMGGIFFVPVAVLVALLWTRFSSNVVAVSALTLAYGAIGWLDDWQILRLKSNKGISSKLKLTLQIAFGLLFCFWMFLTQPIEITTLILPFGLALPLGALFWLLAAFVLVAESNATNLTDGLDGLAGGTAAIALMGLGALVAPTSPDLMIFCACLSGSCLGFLAHNHNPARVFMGDTGSLALGGALAAVALLSHSLFGLLILSGIFLAETLSVIAQVTYYKATKDANGIGKRLLKMAPLHHHFELTGWSETQVVSRFYMIGGVLAIFCLLAQ</sequence>
<dbReference type="GO" id="GO:0071555">
    <property type="term" value="P:cell wall organization"/>
    <property type="evidence" value="ECO:0007669"/>
    <property type="project" value="UniProtKB-KW"/>
</dbReference>
<comment type="similarity">
    <text evidence="2 7">Belongs to the glycosyltransferase 4 family. MraY subfamily.</text>
</comment>
<dbReference type="InterPro" id="IPR000715">
    <property type="entry name" value="Glycosyl_transferase_4"/>
</dbReference>
<feature type="binding site" evidence="9">
    <location>
        <position position="209"/>
    </location>
    <ligand>
        <name>Mg(2+)</name>
        <dbReference type="ChEBI" id="CHEBI:18420"/>
    </ligand>
</feature>
<comment type="pathway">
    <text evidence="7">Cell wall biogenesis; peptidoglycan biosynthesis.</text>
</comment>
<keyword evidence="7" id="KW-0132">Cell division</keyword>
<dbReference type="PANTHER" id="PTHR22926:SF5">
    <property type="entry name" value="PHOSPHO-N-ACETYLMURAMOYL-PENTAPEPTIDE-TRANSFERASE HOMOLOG"/>
    <property type="match status" value="1"/>
</dbReference>
<keyword evidence="7" id="KW-1003">Cell membrane</keyword>
<evidence type="ECO:0000256" key="8">
    <source>
        <dbReference type="NCBIfam" id="TIGR00445"/>
    </source>
</evidence>
<dbReference type="HAMAP" id="MF_00038">
    <property type="entry name" value="MraY"/>
    <property type="match status" value="1"/>
</dbReference>
<keyword evidence="7" id="KW-0133">Cell shape</keyword>
<keyword evidence="6 7" id="KW-0472">Membrane</keyword>
<evidence type="ECO:0000256" key="4">
    <source>
        <dbReference type="ARBA" id="ARBA00022692"/>
    </source>
</evidence>
<reference evidence="10" key="1">
    <citation type="submission" date="2021-05" db="EMBL/GenBank/DDBJ databases">
        <authorList>
            <person name="Pietrasiak N."/>
            <person name="Ward R."/>
            <person name="Stajich J.E."/>
            <person name="Kurbessoian T."/>
        </authorList>
    </citation>
    <scope>NUCLEOTIDE SEQUENCE</scope>
    <source>
        <strain evidence="10">UHER 2000/2452</strain>
    </source>
</reference>
<proteinExistence type="inferred from homology"/>
<gene>
    <name evidence="7 10" type="primary">mraY</name>
    <name evidence="10" type="ORF">KME15_02905</name>
</gene>
<feature type="transmembrane region" description="Helical" evidence="7">
    <location>
        <begin position="18"/>
        <end position="37"/>
    </location>
</feature>
<dbReference type="EMBL" id="JAHHHD010000002">
    <property type="protein sequence ID" value="MBW4657598.1"/>
    <property type="molecule type" value="Genomic_DNA"/>
</dbReference>
<dbReference type="GO" id="GO:0005886">
    <property type="term" value="C:plasma membrane"/>
    <property type="evidence" value="ECO:0007669"/>
    <property type="project" value="UniProtKB-SubCell"/>
</dbReference>
<protein>
    <recommendedName>
        <fullName evidence="7 8">Phospho-N-acetylmuramoyl-pentapeptide-transferase</fullName>
        <ecNumber evidence="7 8">2.7.8.13</ecNumber>
    </recommendedName>
    <alternativeName>
        <fullName evidence="7">UDP-MurNAc-pentapeptide phosphotransferase</fullName>
    </alternativeName>
</protein>
<organism evidence="10 11">
    <name type="scientific">Drouetiella hepatica Uher 2000/2452</name>
    <dbReference type="NCBI Taxonomy" id="904376"/>
    <lineage>
        <taxon>Bacteria</taxon>
        <taxon>Bacillati</taxon>
        <taxon>Cyanobacteriota</taxon>
        <taxon>Cyanophyceae</taxon>
        <taxon>Oculatellales</taxon>
        <taxon>Oculatellaceae</taxon>
        <taxon>Drouetiella</taxon>
    </lineage>
</organism>